<keyword evidence="10" id="KW-0573">Peptidoglycan synthesis</keyword>
<keyword evidence="5 18" id="KW-0121">Carboxypeptidase</keyword>
<dbReference type="InterPro" id="IPR018044">
    <property type="entry name" value="Peptidase_S11"/>
</dbReference>
<comment type="caution">
    <text evidence="18">The sequence shown here is derived from an EMBL/GenBank/DDBJ whole genome shotgun (WGS) entry which is preliminary data.</text>
</comment>
<dbReference type="InterPro" id="IPR012907">
    <property type="entry name" value="Peptidase_S11_C"/>
</dbReference>
<keyword evidence="16" id="KW-0472">Membrane</keyword>
<evidence type="ECO:0000256" key="15">
    <source>
        <dbReference type="RuleBase" id="RU004016"/>
    </source>
</evidence>
<evidence type="ECO:0000256" key="10">
    <source>
        <dbReference type="ARBA" id="ARBA00022984"/>
    </source>
</evidence>
<dbReference type="Proteomes" id="UP000284178">
    <property type="component" value="Unassembled WGS sequence"/>
</dbReference>
<evidence type="ECO:0000256" key="3">
    <source>
        <dbReference type="ARBA" id="ARBA00007164"/>
    </source>
</evidence>
<gene>
    <name evidence="18" type="ORF">DWY25_05070</name>
</gene>
<dbReference type="AlphaFoldDB" id="A0A412G4M3"/>
<dbReference type="GO" id="GO:0009252">
    <property type="term" value="P:peptidoglycan biosynthetic process"/>
    <property type="evidence" value="ECO:0007669"/>
    <property type="project" value="UniProtKB-UniPathway"/>
</dbReference>
<evidence type="ECO:0000256" key="6">
    <source>
        <dbReference type="ARBA" id="ARBA00022670"/>
    </source>
</evidence>
<dbReference type="GO" id="GO:0008360">
    <property type="term" value="P:regulation of cell shape"/>
    <property type="evidence" value="ECO:0007669"/>
    <property type="project" value="UniProtKB-KW"/>
</dbReference>
<name>A0A412G4M3_9FIRM</name>
<dbReference type="EC" id="3.4.16.4" evidence="4"/>
<reference evidence="18 19" key="1">
    <citation type="submission" date="2018-08" db="EMBL/GenBank/DDBJ databases">
        <title>A genome reference for cultivated species of the human gut microbiota.</title>
        <authorList>
            <person name="Zou Y."/>
            <person name="Xue W."/>
            <person name="Luo G."/>
        </authorList>
    </citation>
    <scope>NUCLEOTIDE SEQUENCE [LARGE SCALE GENOMIC DNA]</scope>
    <source>
        <strain evidence="18 19">AF24-29</strain>
    </source>
</reference>
<dbReference type="SMART" id="SM00936">
    <property type="entry name" value="PBP5_C"/>
    <property type="match status" value="1"/>
</dbReference>
<dbReference type="GO" id="GO:0071555">
    <property type="term" value="P:cell wall organization"/>
    <property type="evidence" value="ECO:0007669"/>
    <property type="project" value="UniProtKB-KW"/>
</dbReference>
<feature type="active site" description="Acyl-ester intermediate" evidence="13">
    <location>
        <position position="117"/>
    </location>
</feature>
<keyword evidence="11" id="KW-0961">Cell wall biogenesis/degradation</keyword>
<evidence type="ECO:0000256" key="8">
    <source>
        <dbReference type="ARBA" id="ARBA00022801"/>
    </source>
</evidence>
<evidence type="ECO:0000256" key="12">
    <source>
        <dbReference type="ARBA" id="ARBA00034000"/>
    </source>
</evidence>
<protein>
    <recommendedName>
        <fullName evidence="4">serine-type D-Ala-D-Ala carboxypeptidase</fullName>
        <ecNumber evidence="4">3.4.16.4</ecNumber>
    </recommendedName>
</protein>
<evidence type="ECO:0000256" key="14">
    <source>
        <dbReference type="PIRSR" id="PIRSR618044-2"/>
    </source>
</evidence>
<sequence length="498" mass="55705">MKENRKEHRQDFCYNKKEFSEEFCNVKKRMIQLSLLALGLTLTPVHAEVSGRALITADSRIGEIVRQDAPRFEDGTAYLEEDADFPQIKSDFVYMVDMDTGQVMIDKGSEDQIYPASMTKMMTLLVAIENAPALDSTMTLGPEVFAGLAEAHASVAGFKQGETVSVKDLLYGLFLPSGADAAQALALEEAGSETAFVGLMNEKAAELGMSGTHFVNTSGLHDPDHYTTLRDLETLMRYALENPTFSEIFQTRRYTATPSLHTGGLVWESTLFAKISSTDPAKIDNDSILGGKTGYTNPAGLCLASIAEKNGTRYMLITAHAPVSNTPYHILDADHIYDYFYDHYSKQTVLTADQTLLETKVPFVLFNDKLTLKAGTDVVLNLPNGYDLSALQIETQLDGELQAPIEEGQRLGMATITRTDTETPQELARIELTSPRRYQRSALLYGFHQFQEWVKAHTVFFGLVVLGLVLCLILIRDYRREQRRYKSARKKRKRRPHL</sequence>
<dbReference type="UniPathway" id="UPA00219"/>
<dbReference type="SUPFAM" id="SSF69189">
    <property type="entry name" value="Penicillin-binding protein associated domain"/>
    <property type="match status" value="1"/>
</dbReference>
<dbReference type="GO" id="GO:0009002">
    <property type="term" value="F:serine-type D-Ala-D-Ala carboxypeptidase activity"/>
    <property type="evidence" value="ECO:0007669"/>
    <property type="project" value="UniProtKB-EC"/>
</dbReference>
<keyword evidence="19" id="KW-1185">Reference proteome</keyword>
<dbReference type="InterPro" id="IPR037167">
    <property type="entry name" value="Peptidase_S11_C_sf"/>
</dbReference>
<keyword evidence="16" id="KW-1133">Transmembrane helix</keyword>
<evidence type="ECO:0000256" key="16">
    <source>
        <dbReference type="SAM" id="Phobius"/>
    </source>
</evidence>
<organism evidence="18 19">
    <name type="scientific">Holdemania filiformis</name>
    <dbReference type="NCBI Taxonomy" id="61171"/>
    <lineage>
        <taxon>Bacteria</taxon>
        <taxon>Bacillati</taxon>
        <taxon>Bacillota</taxon>
        <taxon>Erysipelotrichia</taxon>
        <taxon>Erysipelotrichales</taxon>
        <taxon>Erysipelotrichaceae</taxon>
        <taxon>Holdemania</taxon>
    </lineage>
</organism>
<dbReference type="Gene3D" id="2.60.410.10">
    <property type="entry name" value="D-Ala-D-Ala carboxypeptidase, C-terminal domain"/>
    <property type="match status" value="1"/>
</dbReference>
<keyword evidence="8" id="KW-0378">Hydrolase</keyword>
<evidence type="ECO:0000256" key="13">
    <source>
        <dbReference type="PIRSR" id="PIRSR618044-1"/>
    </source>
</evidence>
<dbReference type="PRINTS" id="PR00725">
    <property type="entry name" value="DADACBPTASE1"/>
</dbReference>
<keyword evidence="6" id="KW-0645">Protease</keyword>
<evidence type="ECO:0000256" key="1">
    <source>
        <dbReference type="ARBA" id="ARBA00003217"/>
    </source>
</evidence>
<evidence type="ECO:0000256" key="4">
    <source>
        <dbReference type="ARBA" id="ARBA00012448"/>
    </source>
</evidence>
<feature type="domain" description="Peptidase S11 D-Ala-D-Ala carboxypeptidase A C-terminal" evidence="17">
    <location>
        <begin position="344"/>
        <end position="440"/>
    </location>
</feature>
<evidence type="ECO:0000256" key="7">
    <source>
        <dbReference type="ARBA" id="ARBA00022729"/>
    </source>
</evidence>
<keyword evidence="16" id="KW-0812">Transmembrane</keyword>
<evidence type="ECO:0000256" key="5">
    <source>
        <dbReference type="ARBA" id="ARBA00022645"/>
    </source>
</evidence>
<dbReference type="PANTHER" id="PTHR21581:SF26">
    <property type="entry name" value="D-ALANYL-D-ALANINE ENDOPEPTIDASE"/>
    <property type="match status" value="1"/>
</dbReference>
<evidence type="ECO:0000313" key="18">
    <source>
        <dbReference type="EMBL" id="RGR75608.1"/>
    </source>
</evidence>
<dbReference type="Pfam" id="PF00768">
    <property type="entry name" value="Peptidase_S11"/>
    <property type="match status" value="1"/>
</dbReference>
<evidence type="ECO:0000313" key="19">
    <source>
        <dbReference type="Proteomes" id="UP000284178"/>
    </source>
</evidence>
<evidence type="ECO:0000256" key="11">
    <source>
        <dbReference type="ARBA" id="ARBA00023316"/>
    </source>
</evidence>
<comment type="catalytic activity">
    <reaction evidence="12">
        <text>Preferential cleavage: (Ac)2-L-Lys-D-Ala-|-D-Ala. Also transpeptidation of peptidyl-alanyl moieties that are N-acyl substituents of D-alanine.</text>
        <dbReference type="EC" id="3.4.16.4"/>
    </reaction>
</comment>
<feature type="active site" description="Proton acceptor" evidence="13">
    <location>
        <position position="120"/>
    </location>
</feature>
<accession>A0A412G4M3</accession>
<keyword evidence="7" id="KW-0732">Signal</keyword>
<evidence type="ECO:0000256" key="2">
    <source>
        <dbReference type="ARBA" id="ARBA00004752"/>
    </source>
</evidence>
<evidence type="ECO:0000259" key="17">
    <source>
        <dbReference type="SMART" id="SM00936"/>
    </source>
</evidence>
<comment type="function">
    <text evidence="1">Removes C-terminal D-alanyl residues from sugar-peptide cell wall precursors.</text>
</comment>
<proteinExistence type="inferred from homology"/>
<feature type="active site" evidence="13">
    <location>
        <position position="177"/>
    </location>
</feature>
<feature type="binding site" evidence="14">
    <location>
        <position position="292"/>
    </location>
    <ligand>
        <name>substrate</name>
    </ligand>
</feature>
<dbReference type="PANTHER" id="PTHR21581">
    <property type="entry name" value="D-ALANYL-D-ALANINE CARBOXYPEPTIDASE"/>
    <property type="match status" value="1"/>
</dbReference>
<keyword evidence="9" id="KW-0133">Cell shape</keyword>
<dbReference type="GO" id="GO:0006508">
    <property type="term" value="P:proteolysis"/>
    <property type="evidence" value="ECO:0007669"/>
    <property type="project" value="UniProtKB-KW"/>
</dbReference>
<dbReference type="InterPro" id="IPR001967">
    <property type="entry name" value="Peptidase_S11_N"/>
</dbReference>
<comment type="pathway">
    <text evidence="2">Cell wall biogenesis; peptidoglycan biosynthesis.</text>
</comment>
<dbReference type="InterPro" id="IPR012338">
    <property type="entry name" value="Beta-lactam/transpept-like"/>
</dbReference>
<evidence type="ECO:0000256" key="9">
    <source>
        <dbReference type="ARBA" id="ARBA00022960"/>
    </source>
</evidence>
<dbReference type="EMBL" id="QRUP01000004">
    <property type="protein sequence ID" value="RGR75608.1"/>
    <property type="molecule type" value="Genomic_DNA"/>
</dbReference>
<feature type="transmembrane region" description="Helical" evidence="16">
    <location>
        <begin position="456"/>
        <end position="475"/>
    </location>
</feature>
<dbReference type="SUPFAM" id="SSF56601">
    <property type="entry name" value="beta-lactamase/transpeptidase-like"/>
    <property type="match status" value="1"/>
</dbReference>
<dbReference type="InterPro" id="IPR015956">
    <property type="entry name" value="Peniciliin-bd_prot_C_sf"/>
</dbReference>
<comment type="similarity">
    <text evidence="3 15">Belongs to the peptidase S11 family.</text>
</comment>
<dbReference type="Gene3D" id="3.40.710.10">
    <property type="entry name" value="DD-peptidase/beta-lactamase superfamily"/>
    <property type="match status" value="1"/>
</dbReference>